<organism evidence="1">
    <name type="scientific">Arion vulgaris</name>
    <dbReference type="NCBI Taxonomy" id="1028688"/>
    <lineage>
        <taxon>Eukaryota</taxon>
        <taxon>Metazoa</taxon>
        <taxon>Spiralia</taxon>
        <taxon>Lophotrochozoa</taxon>
        <taxon>Mollusca</taxon>
        <taxon>Gastropoda</taxon>
        <taxon>Heterobranchia</taxon>
        <taxon>Euthyneura</taxon>
        <taxon>Panpulmonata</taxon>
        <taxon>Eupulmonata</taxon>
        <taxon>Stylommatophora</taxon>
        <taxon>Helicina</taxon>
        <taxon>Arionoidea</taxon>
        <taxon>Arionidae</taxon>
        <taxon>Arion</taxon>
    </lineage>
</organism>
<reference evidence="1" key="1">
    <citation type="submission" date="2014-12" db="EMBL/GenBank/DDBJ databases">
        <title>Insight into the proteome of Arion vulgaris.</title>
        <authorList>
            <person name="Aradska J."/>
            <person name="Bulat T."/>
            <person name="Smidak R."/>
            <person name="Sarate P."/>
            <person name="Gangsoo J."/>
            <person name="Sialana F."/>
            <person name="Bilban M."/>
            <person name="Lubec G."/>
        </authorList>
    </citation>
    <scope>NUCLEOTIDE SEQUENCE</scope>
    <source>
        <tissue evidence="1">Skin</tissue>
    </source>
</reference>
<gene>
    <name evidence="1" type="primary">ORF52290</name>
</gene>
<dbReference type="EMBL" id="HACG01017750">
    <property type="protein sequence ID" value="CEK64615.1"/>
    <property type="molecule type" value="Transcribed_RNA"/>
</dbReference>
<accession>A0A0B6ZA81</accession>
<name>A0A0B6ZA81_9EUPU</name>
<protein>
    <submittedName>
        <fullName evidence="1">Uncharacterized protein</fullName>
    </submittedName>
</protein>
<evidence type="ECO:0000313" key="1">
    <source>
        <dbReference type="EMBL" id="CEK64615.1"/>
    </source>
</evidence>
<proteinExistence type="predicted"/>
<dbReference type="AlphaFoldDB" id="A0A0B6ZA81"/>
<sequence length="68" mass="7687">MKYHMLNGGNIKQDSLQVLSMKVWGRSSSVMPAGVDDNGSPQLSVHIIGNPLHPEIYMNPWFWTCRCL</sequence>